<dbReference type="SUPFAM" id="SSF144232">
    <property type="entry name" value="HIT/MYND zinc finger-like"/>
    <property type="match status" value="1"/>
</dbReference>
<dbReference type="InterPro" id="IPR002893">
    <property type="entry name" value="Znf_MYND"/>
</dbReference>
<evidence type="ECO:0000259" key="5">
    <source>
        <dbReference type="PROSITE" id="PS50865"/>
    </source>
</evidence>
<evidence type="ECO:0000256" key="2">
    <source>
        <dbReference type="ARBA" id="ARBA00022771"/>
    </source>
</evidence>
<dbReference type="GO" id="GO:0005634">
    <property type="term" value="C:nucleus"/>
    <property type="evidence" value="ECO:0007669"/>
    <property type="project" value="TreeGrafter"/>
</dbReference>
<evidence type="ECO:0000313" key="6">
    <source>
        <dbReference type="EMBL" id="CAH0384852.1"/>
    </source>
</evidence>
<evidence type="ECO:0000256" key="4">
    <source>
        <dbReference type="PROSITE-ProRule" id="PRU00134"/>
    </source>
</evidence>
<dbReference type="Gene3D" id="1.25.40.10">
    <property type="entry name" value="Tetratricopeptide repeat domain"/>
    <property type="match status" value="1"/>
</dbReference>
<accession>A0A9P0F0R8</accession>
<dbReference type="PANTHER" id="PTHR12197:SF251">
    <property type="entry name" value="EG:BACR7C10.4 PROTEIN"/>
    <property type="match status" value="1"/>
</dbReference>
<dbReference type="PROSITE" id="PS50865">
    <property type="entry name" value="ZF_MYND_2"/>
    <property type="match status" value="1"/>
</dbReference>
<dbReference type="AlphaFoldDB" id="A0A9P0F0R8"/>
<keyword evidence="7" id="KW-1185">Reference proteome</keyword>
<keyword evidence="2 4" id="KW-0863">Zinc-finger</keyword>
<name>A0A9P0F0R8_BEMTA</name>
<dbReference type="Pfam" id="PF01753">
    <property type="entry name" value="zf-MYND"/>
    <property type="match status" value="1"/>
</dbReference>
<evidence type="ECO:0000256" key="1">
    <source>
        <dbReference type="ARBA" id="ARBA00022723"/>
    </source>
</evidence>
<sequence>MSEDDEKKLTKTESGFKLTGSRLLVEKPFAYALKSSLLSEICDNCFQRKQVKKCSGCQTLFYCSRECQKQGWKIHRKECPLLFKIKPQILPDAAFFLSRIIFSLERNPDEKSYYTEKDYRKFDDLQSHEEEIRKDKSRMEHIALLSAVLHRYLGQKNVPRFEELVKLYGKMCINSFSILDPDMQCIGSGIYLGGSILDHSCKPNAVTVFKGTTLYVISTEDINHFEWSKVQISYEDLLSLTSKRQAELSKYYYFDCKCPRCLDFDLQNLETSMLCQSANCGGPVYMNNSDASEFACKDCNQPIRNDKVKKYKKFVLAIEEKLANKSSVIVNSDVDKWCQKIATLAHPLNYYYVKLLDLACEEAIKTENWKGAAEYGSQLVSGFRHYYGALNPILGIHLMKLSNLYISLNNKKMAVKHFQEAIKILKLTNNESILTYHLQGLDD</sequence>
<dbReference type="KEGG" id="btab:109040067"/>
<dbReference type="SUPFAM" id="SSF82199">
    <property type="entry name" value="SET domain"/>
    <property type="match status" value="1"/>
</dbReference>
<keyword evidence="1" id="KW-0479">Metal-binding</keyword>
<dbReference type="PANTHER" id="PTHR12197">
    <property type="entry name" value="HISTONE-LYSINE N-METHYLTRANSFERASE SMYD"/>
    <property type="match status" value="1"/>
</dbReference>
<dbReference type="InterPro" id="IPR011990">
    <property type="entry name" value="TPR-like_helical_dom_sf"/>
</dbReference>
<dbReference type="OrthoDB" id="265717at2759"/>
<dbReference type="Gene3D" id="2.170.270.10">
    <property type="entry name" value="SET domain"/>
    <property type="match status" value="1"/>
</dbReference>
<reference evidence="6" key="1">
    <citation type="submission" date="2021-12" db="EMBL/GenBank/DDBJ databases">
        <authorList>
            <person name="King R."/>
        </authorList>
    </citation>
    <scope>NUCLEOTIDE SEQUENCE</scope>
</reference>
<proteinExistence type="predicted"/>
<organism evidence="6 7">
    <name type="scientific">Bemisia tabaci</name>
    <name type="common">Sweetpotato whitefly</name>
    <name type="synonym">Aleurodes tabaci</name>
    <dbReference type="NCBI Taxonomy" id="7038"/>
    <lineage>
        <taxon>Eukaryota</taxon>
        <taxon>Metazoa</taxon>
        <taxon>Ecdysozoa</taxon>
        <taxon>Arthropoda</taxon>
        <taxon>Hexapoda</taxon>
        <taxon>Insecta</taxon>
        <taxon>Pterygota</taxon>
        <taxon>Neoptera</taxon>
        <taxon>Paraneoptera</taxon>
        <taxon>Hemiptera</taxon>
        <taxon>Sternorrhyncha</taxon>
        <taxon>Aleyrodoidea</taxon>
        <taxon>Aleyrodidae</taxon>
        <taxon>Aleyrodinae</taxon>
        <taxon>Bemisia</taxon>
    </lineage>
</organism>
<dbReference type="Gene3D" id="1.25.40.970">
    <property type="match status" value="1"/>
</dbReference>
<keyword evidence="3" id="KW-0862">Zinc</keyword>
<dbReference type="Proteomes" id="UP001152759">
    <property type="component" value="Chromosome 2"/>
</dbReference>
<dbReference type="Gene3D" id="1.10.220.160">
    <property type="match status" value="1"/>
</dbReference>
<gene>
    <name evidence="6" type="ORF">BEMITA_LOCUS4139</name>
</gene>
<dbReference type="GO" id="GO:0008270">
    <property type="term" value="F:zinc ion binding"/>
    <property type="evidence" value="ECO:0007669"/>
    <property type="project" value="UniProtKB-KW"/>
</dbReference>
<dbReference type="InterPro" id="IPR050869">
    <property type="entry name" value="H3K4_H4K5_MeTrfase"/>
</dbReference>
<protein>
    <recommendedName>
        <fullName evidence="5">MYND-type domain-containing protein</fullName>
    </recommendedName>
</protein>
<evidence type="ECO:0000313" key="7">
    <source>
        <dbReference type="Proteomes" id="UP001152759"/>
    </source>
</evidence>
<evidence type="ECO:0000256" key="3">
    <source>
        <dbReference type="ARBA" id="ARBA00022833"/>
    </source>
</evidence>
<dbReference type="PROSITE" id="PS01360">
    <property type="entry name" value="ZF_MYND_1"/>
    <property type="match status" value="1"/>
</dbReference>
<feature type="domain" description="MYND-type" evidence="5">
    <location>
        <begin position="42"/>
        <end position="79"/>
    </location>
</feature>
<dbReference type="Gene3D" id="6.10.140.2220">
    <property type="match status" value="1"/>
</dbReference>
<dbReference type="InterPro" id="IPR046341">
    <property type="entry name" value="SET_dom_sf"/>
</dbReference>
<dbReference type="EMBL" id="OU963863">
    <property type="protein sequence ID" value="CAH0384852.1"/>
    <property type="molecule type" value="Genomic_DNA"/>
</dbReference>